<proteinExistence type="predicted"/>
<dbReference type="EMBL" id="CP011853">
    <property type="protein sequence ID" value="ALG85776.1"/>
    <property type="molecule type" value="Genomic_DNA"/>
</dbReference>
<dbReference type="Pfam" id="PF17963">
    <property type="entry name" value="Big_9"/>
    <property type="match status" value="1"/>
</dbReference>
<evidence type="ECO:0008006" key="4">
    <source>
        <dbReference type="Google" id="ProtNLM"/>
    </source>
</evidence>
<dbReference type="KEGG" id="goq:ACH46_16405"/>
<dbReference type="AlphaFoldDB" id="A0A0N9NIQ3"/>
<reference evidence="3" key="1">
    <citation type="submission" date="2015-06" db="EMBL/GenBank/DDBJ databases">
        <title>Complete genome sequence and metabolic analysis of phthalate degradation pathway in Gordonia sp. QH-11.</title>
        <authorList>
            <person name="Jin D."/>
            <person name="Kong X."/>
            <person name="Bai Z."/>
        </authorList>
    </citation>
    <scope>NUCLEOTIDE SEQUENCE [LARGE SCALE GENOMIC DNA]</scope>
    <source>
        <strain evidence="3">QH-11</strain>
    </source>
</reference>
<feature type="compositionally biased region" description="Basic and acidic residues" evidence="1">
    <location>
        <begin position="12"/>
        <end position="24"/>
    </location>
</feature>
<dbReference type="STRING" id="1136941.ACH46_16405"/>
<keyword evidence="3" id="KW-1185">Reference proteome</keyword>
<accession>A0A0N9NIQ3</accession>
<dbReference type="PATRIC" id="fig|1136941.3.peg.3354"/>
<reference evidence="2 3" key="2">
    <citation type="journal article" date="2017" name="Int. J. Syst. Evol. Microbiol.">
        <title>Gordonia phthalatica sp. nov., a di-n-butyl phthalate-degrading bacterium isolated from activated sludge.</title>
        <authorList>
            <person name="Jin D."/>
            <person name="Kong X."/>
            <person name="Jia M."/>
            <person name="Yu X."/>
            <person name="Wang X."/>
            <person name="Zhuang X."/>
            <person name="Deng Y."/>
            <person name="Bai Z."/>
        </authorList>
    </citation>
    <scope>NUCLEOTIDE SEQUENCE [LARGE SCALE GENOMIC DNA]</scope>
    <source>
        <strain evidence="2 3">QH-11</strain>
    </source>
</reference>
<protein>
    <recommendedName>
        <fullName evidence="4">Cadherin domain-containing protein</fullName>
    </recommendedName>
</protein>
<evidence type="ECO:0000313" key="2">
    <source>
        <dbReference type="EMBL" id="ALG85776.1"/>
    </source>
</evidence>
<organism evidence="2 3">
    <name type="scientific">Gordonia phthalatica</name>
    <dbReference type="NCBI Taxonomy" id="1136941"/>
    <lineage>
        <taxon>Bacteria</taxon>
        <taxon>Bacillati</taxon>
        <taxon>Actinomycetota</taxon>
        <taxon>Actinomycetes</taxon>
        <taxon>Mycobacteriales</taxon>
        <taxon>Gordoniaceae</taxon>
        <taxon>Gordonia</taxon>
    </lineage>
</organism>
<evidence type="ECO:0000313" key="3">
    <source>
        <dbReference type="Proteomes" id="UP000063789"/>
    </source>
</evidence>
<dbReference type="Proteomes" id="UP000063789">
    <property type="component" value="Chromosome"/>
</dbReference>
<dbReference type="SUPFAM" id="SSF82171">
    <property type="entry name" value="DPP6 N-terminal domain-like"/>
    <property type="match status" value="1"/>
</dbReference>
<gene>
    <name evidence="2" type="ORF">ACH46_16405</name>
</gene>
<name>A0A0N9NIQ3_9ACTN</name>
<feature type="region of interest" description="Disordered" evidence="1">
    <location>
        <begin position="1"/>
        <end position="66"/>
    </location>
</feature>
<evidence type="ECO:0000256" key="1">
    <source>
        <dbReference type="SAM" id="MobiDB-lite"/>
    </source>
</evidence>
<sequence>MTIESVTVSESDDTHAKTTGDKTADIPSTTPTTPTTAFLTSKNPPAIGHAYSGPVADPPATSTAPPVELPPVVDGIAGTVRTMFGLPAASTTPGTGNGPAPLFSLGMLWFAWRPEHVFFNQSPAIGEPPVVVATGPKTTGTITGTDADGDRLTYTVVDGPDHGTVTVSDDGSFVYTSTGTPTDDAFVVRISDRDSGPHFHGLESLWALFTGDSPHDTDVTVSIVAPVAPWTLSPPAADGTVTGVSGTHADGDIYSVDGVTSSAPDTYVLDSGATVVFATDQDGAYTGAFTYTPSPWQRWTAGDTDDAVTDPFTIVHGHADGTDTVAEVAPEVLPSDEFTLDIDAASSRIGSTADHIYWSDNLNVVTIFDRATGDTRTVTLPDPARGLGGMMPLPTDSDRYAVYAMYQGRERGVAVIDLDTGQSSFYSRGVDHDTYSSAAITQGGTALITTVSNSDESWYGVVRFLLADPSNPQIVLSGSGHPGHAAYDEAPDGTGFAMVDDVESIRIAHVDQDGRQIRSWTIITRGNTSNAVSADGPVPFLVSQAGDTVTVFVLIPDTTPAGVSMQATDALIGSDGQSVYLLNEGESTTQVVAYRPETGQPSPEVTVTGTVLGKGVTDDGRVWLATVDATDPTVATITYVDADGATTTSTLQASGSLTDRAIIRIADVFAAVDPDTNRSGPITLLRPTATAPLAPVAV</sequence>